<gene>
    <name evidence="4" type="ORF">D0Y65_014711</name>
</gene>
<evidence type="ECO:0000313" key="4">
    <source>
        <dbReference type="EMBL" id="RZC07554.1"/>
    </source>
</evidence>
<reference evidence="4 6" key="1">
    <citation type="submission" date="2018-09" db="EMBL/GenBank/DDBJ databases">
        <title>A high-quality reference genome of wild soybean provides a powerful tool to mine soybean genomes.</title>
        <authorList>
            <person name="Xie M."/>
            <person name="Chung C.Y.L."/>
            <person name="Li M.-W."/>
            <person name="Wong F.-L."/>
            <person name="Chan T.-F."/>
            <person name="Lam H.-M."/>
        </authorList>
    </citation>
    <scope>NUCLEOTIDE SEQUENCE [LARGE SCALE GENOMIC DNA]</scope>
    <source>
        <strain evidence="6">cv. W05</strain>
        <tissue evidence="4">Hypocotyl of etiolated seedlings</tissue>
    </source>
</reference>
<dbReference type="SMART" id="SM00612">
    <property type="entry name" value="Kelch"/>
    <property type="match status" value="2"/>
</dbReference>
<dbReference type="InterPro" id="IPR057499">
    <property type="entry name" value="Kelch_FKB95"/>
</dbReference>
<evidence type="ECO:0000259" key="2">
    <source>
        <dbReference type="Pfam" id="PF00646"/>
    </source>
</evidence>
<dbReference type="SUPFAM" id="SSF81383">
    <property type="entry name" value="F-box domain"/>
    <property type="match status" value="1"/>
</dbReference>
<keyword evidence="6" id="KW-1185">Reference proteome</keyword>
<feature type="domain" description="FKB95-like N-terminal Kelch" evidence="3">
    <location>
        <begin position="87"/>
        <end position="346"/>
    </location>
</feature>
<dbReference type="AlphaFoldDB" id="A0A445K9S3"/>
<protein>
    <submittedName>
        <fullName evidence="4">F-box/kelch-repeat protein SKIP6 isoform A</fullName>
    </submittedName>
    <submittedName>
        <fullName evidence="5">F-box/kelch-repeat protein SKIP6 isoform B</fullName>
    </submittedName>
</protein>
<dbReference type="InterPro" id="IPR001810">
    <property type="entry name" value="F-box_dom"/>
</dbReference>
<dbReference type="EMBL" id="QZWG01000006">
    <property type="protein sequence ID" value="RZC07554.1"/>
    <property type="molecule type" value="Genomic_DNA"/>
</dbReference>
<dbReference type="Gene3D" id="2.120.10.80">
    <property type="entry name" value="Kelch-type beta propeller"/>
    <property type="match status" value="1"/>
</dbReference>
<dbReference type="EMBL" id="QZWG01000006">
    <property type="protein sequence ID" value="RZC07555.1"/>
    <property type="molecule type" value="Genomic_DNA"/>
</dbReference>
<evidence type="ECO:0000259" key="3">
    <source>
        <dbReference type="Pfam" id="PF25210"/>
    </source>
</evidence>
<dbReference type="PANTHER" id="PTHR24414:SF23">
    <property type="entry name" value="F-BOX_KELCH-REPEAT PROTEIN SKIP6"/>
    <property type="match status" value="1"/>
</dbReference>
<evidence type="ECO:0000256" key="1">
    <source>
        <dbReference type="SAM" id="MobiDB-lite"/>
    </source>
</evidence>
<evidence type="ECO:0000313" key="5">
    <source>
        <dbReference type="EMBL" id="RZC07555.1"/>
    </source>
</evidence>
<evidence type="ECO:0000313" key="6">
    <source>
        <dbReference type="Proteomes" id="UP000289340"/>
    </source>
</evidence>
<dbReference type="SUPFAM" id="SSF117281">
    <property type="entry name" value="Kelch motif"/>
    <property type="match status" value="1"/>
</dbReference>
<proteinExistence type="predicted"/>
<sequence>MSWSSGSESEESASPNNLIPSLPDDVALNCLGRIPRSQHPTLSLVSKPIRTLLSSPILFTTRTLLQCTQPLLYLTLRSRHSSLLQFFTLHRTNPNNPLLAPLPPIPSPAVGSAYAVLGPTIYVLGGSIHDVPSPNVWLLDCRFNRWLRGPSMRVGREFAAAGVLHGKIYVLGGCVADTWSRSANWAEVLDPATGQWERVASPTEVREKWMHASAVVGERIYAMADRGGIAYEPSSGAWESVGVELDHGWRGRACVVEGILYCYDYLGKIKGFDVGRGVWEELKGLEKGLPRFLCGATMADLGGKLCVVWECQGNENEMEIWCAEIGVKKNSDGELWGQLVWFGKVLSVPKGSSIVNCSSVSL</sequence>
<dbReference type="InterPro" id="IPR050354">
    <property type="entry name" value="F-box/kelch-repeat_ARATH"/>
</dbReference>
<dbReference type="PANTHER" id="PTHR24414">
    <property type="entry name" value="F-BOX/KELCH-REPEAT PROTEIN SKIP4"/>
    <property type="match status" value="1"/>
</dbReference>
<dbReference type="InterPro" id="IPR006652">
    <property type="entry name" value="Kelch_1"/>
</dbReference>
<dbReference type="SMR" id="A0A445K9S3"/>
<dbReference type="Gramene" id="XM_028380554.1">
    <property type="protein sequence ID" value="XP_028236355.1"/>
    <property type="gene ID" value="LOC114415722"/>
</dbReference>
<dbReference type="InterPro" id="IPR015915">
    <property type="entry name" value="Kelch-typ_b-propeller"/>
</dbReference>
<dbReference type="Pfam" id="PF25210">
    <property type="entry name" value="Kelch_FKB95"/>
    <property type="match status" value="1"/>
</dbReference>
<feature type="region of interest" description="Disordered" evidence="1">
    <location>
        <begin position="1"/>
        <end position="20"/>
    </location>
</feature>
<dbReference type="Pfam" id="PF00646">
    <property type="entry name" value="F-box"/>
    <property type="match status" value="1"/>
</dbReference>
<accession>A0A445K9S3</accession>
<comment type="caution">
    <text evidence="4">The sequence shown here is derived from an EMBL/GenBank/DDBJ whole genome shotgun (WGS) entry which is preliminary data.</text>
</comment>
<organism evidence="4 6">
    <name type="scientific">Glycine soja</name>
    <name type="common">Wild soybean</name>
    <dbReference type="NCBI Taxonomy" id="3848"/>
    <lineage>
        <taxon>Eukaryota</taxon>
        <taxon>Viridiplantae</taxon>
        <taxon>Streptophyta</taxon>
        <taxon>Embryophyta</taxon>
        <taxon>Tracheophyta</taxon>
        <taxon>Spermatophyta</taxon>
        <taxon>Magnoliopsida</taxon>
        <taxon>eudicotyledons</taxon>
        <taxon>Gunneridae</taxon>
        <taxon>Pentapetalae</taxon>
        <taxon>rosids</taxon>
        <taxon>fabids</taxon>
        <taxon>Fabales</taxon>
        <taxon>Fabaceae</taxon>
        <taxon>Papilionoideae</taxon>
        <taxon>50 kb inversion clade</taxon>
        <taxon>NPAAA clade</taxon>
        <taxon>indigoferoid/millettioid clade</taxon>
        <taxon>Phaseoleae</taxon>
        <taxon>Glycine</taxon>
        <taxon>Glycine subgen. Soja</taxon>
    </lineage>
</organism>
<feature type="domain" description="F-box" evidence="2">
    <location>
        <begin position="19"/>
        <end position="59"/>
    </location>
</feature>
<name>A0A445K9S3_GLYSO</name>
<dbReference type="InterPro" id="IPR036047">
    <property type="entry name" value="F-box-like_dom_sf"/>
</dbReference>
<dbReference type="CDD" id="cd22152">
    <property type="entry name" value="F-box_AtAFR-like"/>
    <property type="match status" value="1"/>
</dbReference>
<dbReference type="Proteomes" id="UP000289340">
    <property type="component" value="Chromosome 6"/>
</dbReference>